<organism evidence="5 6">
    <name type="scientific">Dissostichus mawsoni</name>
    <name type="common">Antarctic cod</name>
    <dbReference type="NCBI Taxonomy" id="36200"/>
    <lineage>
        <taxon>Eukaryota</taxon>
        <taxon>Metazoa</taxon>
        <taxon>Chordata</taxon>
        <taxon>Craniata</taxon>
        <taxon>Vertebrata</taxon>
        <taxon>Euteleostomi</taxon>
        <taxon>Actinopterygii</taxon>
        <taxon>Neopterygii</taxon>
        <taxon>Teleostei</taxon>
        <taxon>Neoteleostei</taxon>
        <taxon>Acanthomorphata</taxon>
        <taxon>Eupercaria</taxon>
        <taxon>Perciformes</taxon>
        <taxon>Notothenioidei</taxon>
        <taxon>Nototheniidae</taxon>
        <taxon>Dissostichus</taxon>
    </lineage>
</organism>
<dbReference type="SMART" id="SM01127">
    <property type="entry name" value="DDHD"/>
    <property type="match status" value="1"/>
</dbReference>
<evidence type="ECO:0000256" key="3">
    <source>
        <dbReference type="SAM" id="MobiDB-lite"/>
    </source>
</evidence>
<dbReference type="GO" id="GO:0046872">
    <property type="term" value="F:metal ion binding"/>
    <property type="evidence" value="ECO:0007669"/>
    <property type="project" value="InterPro"/>
</dbReference>
<feature type="region of interest" description="Disordered" evidence="3">
    <location>
        <begin position="1"/>
        <end position="30"/>
    </location>
</feature>
<feature type="compositionally biased region" description="Polar residues" evidence="3">
    <location>
        <begin position="1"/>
        <end position="14"/>
    </location>
</feature>
<keyword evidence="2" id="KW-0175">Coiled coil</keyword>
<dbReference type="GO" id="GO:0005737">
    <property type="term" value="C:cytoplasm"/>
    <property type="evidence" value="ECO:0007669"/>
    <property type="project" value="TreeGrafter"/>
</dbReference>
<comment type="caution">
    <text evidence="5">The sequence shown here is derived from an EMBL/GenBank/DDBJ whole genome shotgun (WGS) entry which is preliminary data.</text>
</comment>
<evidence type="ECO:0000256" key="1">
    <source>
        <dbReference type="ARBA" id="ARBA00038464"/>
    </source>
</evidence>
<evidence type="ECO:0000256" key="2">
    <source>
        <dbReference type="SAM" id="Coils"/>
    </source>
</evidence>
<dbReference type="Proteomes" id="UP000518266">
    <property type="component" value="Unassembled WGS sequence"/>
</dbReference>
<evidence type="ECO:0000259" key="4">
    <source>
        <dbReference type="PROSITE" id="PS51043"/>
    </source>
</evidence>
<gene>
    <name evidence="5" type="ORF">F7725_008177</name>
</gene>
<dbReference type="OrthoDB" id="431378at2759"/>
<dbReference type="PANTHER" id="PTHR23509:SF32">
    <property type="entry name" value="PHOSPHOLIPASE DDHD1"/>
    <property type="match status" value="1"/>
</dbReference>
<dbReference type="GO" id="GO:0004620">
    <property type="term" value="F:phospholipase activity"/>
    <property type="evidence" value="ECO:0007669"/>
    <property type="project" value="TreeGrafter"/>
</dbReference>
<feature type="region of interest" description="Disordered" evidence="3">
    <location>
        <begin position="804"/>
        <end position="831"/>
    </location>
</feature>
<feature type="coiled-coil region" evidence="2">
    <location>
        <begin position="580"/>
        <end position="607"/>
    </location>
</feature>
<proteinExistence type="inferred from homology"/>
<dbReference type="InterPro" id="IPR058055">
    <property type="entry name" value="PA-PLA1"/>
</dbReference>
<sequence>MSSFNITTKTSAFSSDGKGLPGSVDPTNNNKGWDLGSDVFSYCHAMSPMGDTMQAGMSSVQSGLDGHLPLLHARHHGSQDRLLLDLSSPTAFLDTSSLDYSDNDGSNVGPLFERRKRSRSNSSRHRFNEVVTELGPEEVRWFYKEDKKTWKPFVGHDSLNIELRYRKYCELNPVAACSQGSGGEEECGNNGVESRGLNGAVPGETRTSSVHLGRVSLDTSTVSSEERDPVSNEFNVCVRGGLYEVDVKERECNPVYWKQQDHIPVMRGQWFIDGTWLPLEEEESDLMEHEHLNHFRGQQMQDTFETDLVVRTVDSKDVLSHLPPFYLPFLFKWSGYQTSAKTTCHKRKRCQAIHSLQLSRTHVDWHSVDEVYLYSDATTSKIARTVTQKLGFSKASSSGTRLHRGWVEEASPEDRPPQTTHIVFVVHGIGQKMDQGRIIKNTGMLREGVRKMEEKHFSDQNDEHVEFLPVEWRSKLALDGDTVDSITPDKVRGLRDLLNSSAMDIMYYNSPLYRDEITKGLTQELNRLYRAGGKVSIVSHSLGCVITYDIMTGWDPVRFCQQEHHGVEEELDLRWISSEEKHVVEQLRLTRNRLQELENQLLTLEASKPPARPSLKFNGDPPWDQLPPGPHPAHLHLQQALQRLPSHRPCGLFYSTHNILQLEIVTLTEVVFLCSGLQTGASHPKTFQQRFTCSDTLVRALVMYLISLCYSLSNTGCFQDVSSEFLCSAISPTHYDGIRPTYLNPVKDPASDTESLPSPSTSPVLARRHYGESITNLGKASILGAASIGKGIGGILFSRFSRSNSQPSVSLGLEGGANTEEEEQKRTESHSAYGLSTLIRPTSPITDTSLELERRIDFELREGLVESRYWSAVTSHTGYWCSHDIALFMLTFIYKQKMAPPDPAEDNLEPD</sequence>
<dbReference type="InterPro" id="IPR004177">
    <property type="entry name" value="DDHD_dom"/>
</dbReference>
<dbReference type="AlphaFoldDB" id="A0A7J5Y6F9"/>
<name>A0A7J5Y6F9_DISMA</name>
<protein>
    <recommendedName>
        <fullName evidence="4">DDHD domain-containing protein</fullName>
    </recommendedName>
</protein>
<keyword evidence="6" id="KW-1185">Reference proteome</keyword>
<evidence type="ECO:0000313" key="6">
    <source>
        <dbReference type="Proteomes" id="UP000518266"/>
    </source>
</evidence>
<evidence type="ECO:0000313" key="5">
    <source>
        <dbReference type="EMBL" id="KAF3845014.1"/>
    </source>
</evidence>
<dbReference type="PANTHER" id="PTHR23509">
    <property type="entry name" value="PA-PL1 PHOSPHOLIPASE FAMILY"/>
    <property type="match status" value="1"/>
</dbReference>
<feature type="domain" description="DDHD" evidence="4">
    <location>
        <begin position="670"/>
        <end position="895"/>
    </location>
</feature>
<comment type="similarity">
    <text evidence="1">Belongs to the PA-PLA1 family.</text>
</comment>
<dbReference type="PROSITE" id="PS51043">
    <property type="entry name" value="DDHD"/>
    <property type="match status" value="1"/>
</dbReference>
<accession>A0A7J5Y6F9</accession>
<dbReference type="EMBL" id="JAAKFY010000015">
    <property type="protein sequence ID" value="KAF3845014.1"/>
    <property type="molecule type" value="Genomic_DNA"/>
</dbReference>
<dbReference type="Pfam" id="PF02862">
    <property type="entry name" value="DDHD"/>
    <property type="match status" value="1"/>
</dbReference>
<reference evidence="5 6" key="1">
    <citation type="submission" date="2020-03" db="EMBL/GenBank/DDBJ databases">
        <title>Dissostichus mawsoni Genome sequencing and assembly.</title>
        <authorList>
            <person name="Park H."/>
        </authorList>
    </citation>
    <scope>NUCLEOTIDE SEQUENCE [LARGE SCALE GENOMIC DNA]</scope>
    <source>
        <strain evidence="5">DM0001</strain>
        <tissue evidence="5">Muscle</tissue>
    </source>
</reference>